<dbReference type="SUPFAM" id="SSF53850">
    <property type="entry name" value="Periplasmic binding protein-like II"/>
    <property type="match status" value="1"/>
</dbReference>
<evidence type="ECO:0000313" key="3">
    <source>
        <dbReference type="Proteomes" id="UP000191897"/>
    </source>
</evidence>
<dbReference type="PANTHER" id="PTHR30024:SF21">
    <property type="entry name" value="ABC TRANSPORTER SUBSTRATE-BINDING PROTEIN"/>
    <property type="match status" value="1"/>
</dbReference>
<reference evidence="2 3" key="1">
    <citation type="submission" date="2016-01" db="EMBL/GenBank/DDBJ databases">
        <authorList>
            <person name="Oliw E.H."/>
        </authorList>
    </citation>
    <scope>NUCLEOTIDE SEQUENCE [LARGE SCALE GENOMIC DNA]</scope>
    <source>
        <strain evidence="2 3">Kerr 14</strain>
    </source>
</reference>
<organism evidence="2 3">
    <name type="scientific">Agrobacterium tumefaciens str. Kerr 14</name>
    <dbReference type="NCBI Taxonomy" id="1183424"/>
    <lineage>
        <taxon>Bacteria</taxon>
        <taxon>Pseudomonadati</taxon>
        <taxon>Pseudomonadota</taxon>
        <taxon>Alphaproteobacteria</taxon>
        <taxon>Hyphomicrobiales</taxon>
        <taxon>Rhizobiaceae</taxon>
        <taxon>Rhizobium/Agrobacterium group</taxon>
        <taxon>Agrobacterium</taxon>
        <taxon>Agrobacterium tumefaciens complex</taxon>
    </lineage>
</organism>
<feature type="domain" description="SsuA/THI5-like" evidence="1">
    <location>
        <begin position="40"/>
        <end position="149"/>
    </location>
</feature>
<dbReference type="Proteomes" id="UP000191897">
    <property type="component" value="Unassembled WGS sequence"/>
</dbReference>
<accession>A0A1S7RP30</accession>
<name>A0A1S7RP30_AGRTU</name>
<gene>
    <name evidence="2" type="ORF">AGR4C_Lc40243</name>
</gene>
<sequence>MSLQSTGAAASLSGAIVFIEAKAMSTTLSEIWYTRCPVPTPVGLAAQLGYLSQTFEEVGIALKSIIDSPDRSVRQSHFNHTLEWSFRHGGNVPPIRARSEGRNTRLIGVTWTDEFQAIITLPETGIRSLADLVGRRFGVPRRPEGIVDFMRATALKGIVSALSLEGLKVEDVELKDIVIKDSVLASQEGPSLFGLKRRQSFGEEIIALLRGEVDAIFVKGTAGIAAANLIGAVQVAEFGFHADPKIRINSGSPRVLTVDGRLADERPDLVERLVDAIARASLWAEQHPEETRRFIAREAGATEEQVLAANGAEVHRHLGLGLDADLVGAVGHYKDFLHQWGFLENDFDLGDWIDDRFVTANERAVA</sequence>
<dbReference type="PANTHER" id="PTHR30024">
    <property type="entry name" value="ALIPHATIC SULFONATES-BINDING PROTEIN-RELATED"/>
    <property type="match status" value="1"/>
</dbReference>
<evidence type="ECO:0000259" key="1">
    <source>
        <dbReference type="Pfam" id="PF09084"/>
    </source>
</evidence>
<evidence type="ECO:0000313" key="2">
    <source>
        <dbReference type="EMBL" id="CUX55171.1"/>
    </source>
</evidence>
<dbReference type="Pfam" id="PF09084">
    <property type="entry name" value="NMT1"/>
    <property type="match status" value="1"/>
</dbReference>
<dbReference type="EMBL" id="FBWC01000026">
    <property type="protein sequence ID" value="CUX55171.1"/>
    <property type="molecule type" value="Genomic_DNA"/>
</dbReference>
<dbReference type="Gene3D" id="3.40.190.10">
    <property type="entry name" value="Periplasmic binding protein-like II"/>
    <property type="match status" value="1"/>
</dbReference>
<dbReference type="AlphaFoldDB" id="A0A1S7RP30"/>
<proteinExistence type="predicted"/>
<dbReference type="InterPro" id="IPR015168">
    <property type="entry name" value="SsuA/THI5"/>
</dbReference>
<protein>
    <submittedName>
        <fullName evidence="2">Dibenzothiophene desulfurization enzyme B</fullName>
    </submittedName>
</protein>
<dbReference type="Gene3D" id="3.40.190.270">
    <property type="match status" value="1"/>
</dbReference>